<proteinExistence type="predicted"/>
<dbReference type="Proteomes" id="UP000799118">
    <property type="component" value="Unassembled WGS sequence"/>
</dbReference>
<organism evidence="2 3">
    <name type="scientific">Gymnopus androsaceus JB14</name>
    <dbReference type="NCBI Taxonomy" id="1447944"/>
    <lineage>
        <taxon>Eukaryota</taxon>
        <taxon>Fungi</taxon>
        <taxon>Dikarya</taxon>
        <taxon>Basidiomycota</taxon>
        <taxon>Agaricomycotina</taxon>
        <taxon>Agaricomycetes</taxon>
        <taxon>Agaricomycetidae</taxon>
        <taxon>Agaricales</taxon>
        <taxon>Marasmiineae</taxon>
        <taxon>Omphalotaceae</taxon>
        <taxon>Gymnopus</taxon>
    </lineage>
</organism>
<dbReference type="OrthoDB" id="10539757at2759"/>
<keyword evidence="3" id="KW-1185">Reference proteome</keyword>
<evidence type="ECO:0000313" key="3">
    <source>
        <dbReference type="Proteomes" id="UP000799118"/>
    </source>
</evidence>
<reference evidence="2" key="1">
    <citation type="journal article" date="2019" name="Environ. Microbiol.">
        <title>Fungal ecological strategies reflected in gene transcription - a case study of two litter decomposers.</title>
        <authorList>
            <person name="Barbi F."/>
            <person name="Kohler A."/>
            <person name="Barry K."/>
            <person name="Baskaran P."/>
            <person name="Daum C."/>
            <person name="Fauchery L."/>
            <person name="Ihrmark K."/>
            <person name="Kuo A."/>
            <person name="LaButti K."/>
            <person name="Lipzen A."/>
            <person name="Morin E."/>
            <person name="Grigoriev I.V."/>
            <person name="Henrissat B."/>
            <person name="Lindahl B."/>
            <person name="Martin F."/>
        </authorList>
    </citation>
    <scope>NUCLEOTIDE SEQUENCE</scope>
    <source>
        <strain evidence="2">JB14</strain>
    </source>
</reference>
<feature type="region of interest" description="Disordered" evidence="1">
    <location>
        <begin position="136"/>
        <end position="162"/>
    </location>
</feature>
<gene>
    <name evidence="2" type="ORF">BT96DRAFT_921047</name>
</gene>
<dbReference type="AlphaFoldDB" id="A0A6A4HIY4"/>
<accession>A0A6A4HIY4</accession>
<dbReference type="EMBL" id="ML769488">
    <property type="protein sequence ID" value="KAE9398056.1"/>
    <property type="molecule type" value="Genomic_DNA"/>
</dbReference>
<evidence type="ECO:0000256" key="1">
    <source>
        <dbReference type="SAM" id="MobiDB-lite"/>
    </source>
</evidence>
<name>A0A6A4HIY4_9AGAR</name>
<sequence length="162" mass="18787">MLFPNGVWCWAAGPVLSEEQLTLWCQDQDGLDAKLLANLGPFDYAHRFMGEHRYSPDLLVLYDPEGKPSVLFMCTAVFTSVGVKPPDLSPTPETFKTMRDWVRTKNVSLEKLPYMKIRWPDNKPFPPRLRKAFEEEKEKLEKEKLEKKKLEKSTREASHSES</sequence>
<protein>
    <submittedName>
        <fullName evidence="2">Uncharacterized protein</fullName>
    </submittedName>
</protein>
<evidence type="ECO:0000313" key="2">
    <source>
        <dbReference type="EMBL" id="KAE9398056.1"/>
    </source>
</evidence>